<keyword evidence="5" id="KW-0547">Nucleotide-binding</keyword>
<feature type="transmembrane region" description="Helical" evidence="9">
    <location>
        <begin position="236"/>
        <end position="259"/>
    </location>
</feature>
<keyword evidence="8 9" id="KW-0472">Membrane</keyword>
<dbReference type="GO" id="GO:0016887">
    <property type="term" value="F:ATP hydrolysis activity"/>
    <property type="evidence" value="ECO:0007669"/>
    <property type="project" value="InterPro"/>
</dbReference>
<evidence type="ECO:0000256" key="9">
    <source>
        <dbReference type="SAM" id="Phobius"/>
    </source>
</evidence>
<dbReference type="RefSeq" id="WP_011064658.1">
    <property type="nucleotide sequence ID" value="NC_004193.1"/>
</dbReference>
<dbReference type="InterPro" id="IPR039421">
    <property type="entry name" value="Type_1_exporter"/>
</dbReference>
<dbReference type="CDD" id="cd18548">
    <property type="entry name" value="ABC_6TM_Tm287_like"/>
    <property type="match status" value="1"/>
</dbReference>
<evidence type="ECO:0000256" key="8">
    <source>
        <dbReference type="ARBA" id="ARBA00023136"/>
    </source>
</evidence>
<keyword evidence="2" id="KW-0813">Transport</keyword>
<dbReference type="eggNOG" id="COG1132">
    <property type="taxonomic scope" value="Bacteria"/>
</dbReference>
<evidence type="ECO:0000256" key="1">
    <source>
        <dbReference type="ARBA" id="ARBA00004651"/>
    </source>
</evidence>
<dbReference type="GO" id="GO:0005886">
    <property type="term" value="C:plasma membrane"/>
    <property type="evidence" value="ECO:0007669"/>
    <property type="project" value="UniProtKB-SubCell"/>
</dbReference>
<evidence type="ECO:0000259" key="10">
    <source>
        <dbReference type="PROSITE" id="PS50893"/>
    </source>
</evidence>
<keyword evidence="13" id="KW-1185">Reference proteome</keyword>
<feature type="domain" description="ABC transporter" evidence="10">
    <location>
        <begin position="334"/>
        <end position="567"/>
    </location>
</feature>
<proteinExistence type="predicted"/>
<dbReference type="InterPro" id="IPR003593">
    <property type="entry name" value="AAA+_ATPase"/>
</dbReference>
<feature type="transmembrane region" description="Helical" evidence="9">
    <location>
        <begin position="131"/>
        <end position="152"/>
    </location>
</feature>
<dbReference type="OrthoDB" id="9770415at2"/>
<accession>Q8ETK4</accession>
<dbReference type="EMBL" id="BA000028">
    <property type="protein sequence ID" value="BAC12212.1"/>
    <property type="molecule type" value="Genomic_DNA"/>
</dbReference>
<dbReference type="Pfam" id="PF00005">
    <property type="entry name" value="ABC_tran"/>
    <property type="match status" value="1"/>
</dbReference>
<protein>
    <submittedName>
        <fullName evidence="12">ABC transporter ATP-binding protein</fullName>
    </submittedName>
</protein>
<organism evidence="12 13">
    <name type="scientific">Oceanobacillus iheyensis (strain DSM 14371 / CIP 107618 / JCM 11309 / KCTC 3954 / HTE831)</name>
    <dbReference type="NCBI Taxonomy" id="221109"/>
    <lineage>
        <taxon>Bacteria</taxon>
        <taxon>Bacillati</taxon>
        <taxon>Bacillota</taxon>
        <taxon>Bacilli</taxon>
        <taxon>Bacillales</taxon>
        <taxon>Bacillaceae</taxon>
        <taxon>Oceanobacillus</taxon>
    </lineage>
</organism>
<keyword evidence="4 9" id="KW-0812">Transmembrane</keyword>
<dbReference type="SUPFAM" id="SSF90123">
    <property type="entry name" value="ABC transporter transmembrane region"/>
    <property type="match status" value="1"/>
</dbReference>
<dbReference type="HOGENOM" id="CLU_000604_84_3_9"/>
<dbReference type="SMART" id="SM00382">
    <property type="entry name" value="AAA"/>
    <property type="match status" value="1"/>
</dbReference>
<comment type="subcellular location">
    <subcellularLocation>
        <location evidence="1">Cell membrane</location>
        <topology evidence="1">Multi-pass membrane protein</topology>
    </subcellularLocation>
</comment>
<dbReference type="PROSITE" id="PS50893">
    <property type="entry name" value="ABC_TRANSPORTER_2"/>
    <property type="match status" value="1"/>
</dbReference>
<sequence>MKEFLQKFVSPYEKPIFIILIFILLQAVTQLALPLIMAVIVDEGIVNNNISQILLMGSVMLAVAGLGVGFAILSNYYISKVTQRVGRDAREEMFHTIARLPRLKFEFFGESTLTTRTTNDSMQVIQFINTLLRVVAMAPIMFIGAMILAIWMNPTLSLVILTPLPLIVLSVWFIAKKATPLFHQVRDQLDHIHLAIRETLDGMKIIQLYQKTKQEKQRFKDINSNYYGLSLSVNRLMTFLTPTMMLILNFSILAIIWVGSSLISSGNLQVGQLMAFIQYAMQIMFSVVMASVALAAFPRATVSASRMMEVLDESNISKEPINETIRKQVSHKSIYFNDVSFYYPGAEKPALFNVNLTIKPNKINAIVGGTGSGKSTLIQVLLKFYNPSDGSIDIGSSSLRELNDSDWRYAVGYVPQKSQLFTGTIEDNVRFGDMKATNQELFNALDEAKLSHLIEELPNKHQTVLKPKASNMSGGQKQRITVARAFISNAPILMFDDSMSALDYQTSNYLREVFQKKTKESTIIMTNQDINTVKYADHIIILEKGKVVATGTYEELTAKDNNFYVKGG</sequence>
<dbReference type="PROSITE" id="PS00211">
    <property type="entry name" value="ABC_TRANSPORTER_1"/>
    <property type="match status" value="1"/>
</dbReference>
<dbReference type="InterPro" id="IPR003439">
    <property type="entry name" value="ABC_transporter-like_ATP-bd"/>
</dbReference>
<dbReference type="Gene3D" id="3.40.50.300">
    <property type="entry name" value="P-loop containing nucleotide triphosphate hydrolases"/>
    <property type="match status" value="1"/>
</dbReference>
<dbReference type="SUPFAM" id="SSF52540">
    <property type="entry name" value="P-loop containing nucleoside triphosphate hydrolases"/>
    <property type="match status" value="1"/>
</dbReference>
<feature type="transmembrane region" description="Helical" evidence="9">
    <location>
        <begin position="16"/>
        <end position="41"/>
    </location>
</feature>
<feature type="transmembrane region" description="Helical" evidence="9">
    <location>
        <begin position="53"/>
        <end position="78"/>
    </location>
</feature>
<evidence type="ECO:0000256" key="7">
    <source>
        <dbReference type="ARBA" id="ARBA00022989"/>
    </source>
</evidence>
<keyword evidence="7 9" id="KW-1133">Transmembrane helix</keyword>
<evidence type="ECO:0000256" key="2">
    <source>
        <dbReference type="ARBA" id="ARBA00022448"/>
    </source>
</evidence>
<dbReference type="FunFam" id="3.40.50.300:FF:000854">
    <property type="entry name" value="Multidrug ABC transporter ATP-binding protein"/>
    <property type="match status" value="1"/>
</dbReference>
<feature type="transmembrane region" description="Helical" evidence="9">
    <location>
        <begin position="279"/>
        <end position="297"/>
    </location>
</feature>
<evidence type="ECO:0000313" key="13">
    <source>
        <dbReference type="Proteomes" id="UP000000822"/>
    </source>
</evidence>
<dbReference type="Pfam" id="PF00664">
    <property type="entry name" value="ABC_membrane"/>
    <property type="match status" value="1"/>
</dbReference>
<keyword evidence="6 12" id="KW-0067">ATP-binding</keyword>
<feature type="transmembrane region" description="Helical" evidence="9">
    <location>
        <begin position="158"/>
        <end position="175"/>
    </location>
</feature>
<dbReference type="GO" id="GO:0015421">
    <property type="term" value="F:ABC-type oligopeptide transporter activity"/>
    <property type="evidence" value="ECO:0007669"/>
    <property type="project" value="TreeGrafter"/>
</dbReference>
<dbReference type="Proteomes" id="UP000000822">
    <property type="component" value="Chromosome"/>
</dbReference>
<evidence type="ECO:0000256" key="4">
    <source>
        <dbReference type="ARBA" id="ARBA00022692"/>
    </source>
</evidence>
<dbReference type="InterPro" id="IPR027417">
    <property type="entry name" value="P-loop_NTPase"/>
</dbReference>
<evidence type="ECO:0000256" key="6">
    <source>
        <dbReference type="ARBA" id="ARBA00022840"/>
    </source>
</evidence>
<reference evidence="12 13" key="2">
    <citation type="journal article" date="2002" name="Nucleic Acids Res.">
        <title>Genome sequence of Oceanobacillus iheyensis isolated from the Iheya Ridge and its unexpected adaptive capabilities to extreme environments.</title>
        <authorList>
            <person name="Takami H."/>
            <person name="Takaki Y."/>
            <person name="Uchiyama I."/>
        </authorList>
    </citation>
    <scope>NUCLEOTIDE SEQUENCE [LARGE SCALE GENOMIC DNA]</scope>
    <source>
        <strain evidence="13">DSM 14371 / CIP 107618 / JCM 11309 / KCTC 3954 / HTE831</strain>
    </source>
</reference>
<dbReference type="InterPro" id="IPR017871">
    <property type="entry name" value="ABC_transporter-like_CS"/>
</dbReference>
<keyword evidence="3" id="KW-1003">Cell membrane</keyword>
<dbReference type="Gene3D" id="1.20.1560.10">
    <property type="entry name" value="ABC transporter type 1, transmembrane domain"/>
    <property type="match status" value="1"/>
</dbReference>
<evidence type="ECO:0000256" key="5">
    <source>
        <dbReference type="ARBA" id="ARBA00022741"/>
    </source>
</evidence>
<name>Q8ETK4_OCEIH</name>
<dbReference type="PROSITE" id="PS50929">
    <property type="entry name" value="ABC_TM1F"/>
    <property type="match status" value="1"/>
</dbReference>
<feature type="domain" description="ABC transmembrane type-1" evidence="11">
    <location>
        <begin position="17"/>
        <end position="299"/>
    </location>
</feature>
<dbReference type="PhylomeDB" id="Q8ETK4"/>
<dbReference type="PANTHER" id="PTHR43394">
    <property type="entry name" value="ATP-DEPENDENT PERMEASE MDL1, MITOCHONDRIAL"/>
    <property type="match status" value="1"/>
</dbReference>
<reference evidence="12 13" key="1">
    <citation type="journal article" date="2001" name="FEMS Microbiol. Lett.">
        <title>Oceanobacillus iheyensis gen. nov., sp. nov., a deep-sea extremely halotolerant and alkaliphilic species isolated from a depth of 1050 m on the Iheya Ridge.</title>
        <authorList>
            <person name="Lu J."/>
            <person name="Nogi Y."/>
            <person name="Takami H."/>
        </authorList>
    </citation>
    <scope>NUCLEOTIDE SEQUENCE [LARGE SCALE GENOMIC DNA]</scope>
    <source>
        <strain evidence="13">DSM 14371 / CIP 107618 / JCM 11309 / KCTC 3954 / HTE831</strain>
    </source>
</reference>
<evidence type="ECO:0000256" key="3">
    <source>
        <dbReference type="ARBA" id="ARBA00022475"/>
    </source>
</evidence>
<dbReference type="InterPro" id="IPR036640">
    <property type="entry name" value="ABC1_TM_sf"/>
</dbReference>
<evidence type="ECO:0000313" key="12">
    <source>
        <dbReference type="EMBL" id="BAC12212.1"/>
    </source>
</evidence>
<dbReference type="PANTHER" id="PTHR43394:SF1">
    <property type="entry name" value="ATP-BINDING CASSETTE SUB-FAMILY B MEMBER 10, MITOCHONDRIAL"/>
    <property type="match status" value="1"/>
</dbReference>
<dbReference type="InterPro" id="IPR011527">
    <property type="entry name" value="ABC1_TM_dom"/>
</dbReference>
<dbReference type="AlphaFoldDB" id="Q8ETK4"/>
<gene>
    <name evidence="12" type="ordered locus">OB0256</name>
</gene>
<dbReference type="STRING" id="221109.gene:10732459"/>
<evidence type="ECO:0000259" key="11">
    <source>
        <dbReference type="PROSITE" id="PS50929"/>
    </source>
</evidence>
<dbReference type="GO" id="GO:0005524">
    <property type="term" value="F:ATP binding"/>
    <property type="evidence" value="ECO:0007669"/>
    <property type="project" value="UniProtKB-KW"/>
</dbReference>
<dbReference type="KEGG" id="oih:OB0256"/>